<keyword evidence="2" id="KW-1185">Reference proteome</keyword>
<dbReference type="EMBL" id="LMWV01000036">
    <property type="protein sequence ID" value="KUN59516.1"/>
    <property type="molecule type" value="Genomic_DNA"/>
</dbReference>
<organism evidence="1 2">
    <name type="scientific">Streptomyces griseorubiginosus</name>
    <dbReference type="NCBI Taxonomy" id="67304"/>
    <lineage>
        <taxon>Bacteria</taxon>
        <taxon>Bacillati</taxon>
        <taxon>Actinomycetota</taxon>
        <taxon>Actinomycetes</taxon>
        <taxon>Kitasatosporales</taxon>
        <taxon>Streptomycetaceae</taxon>
        <taxon>Streptomyces</taxon>
    </lineage>
</organism>
<proteinExistence type="predicted"/>
<comment type="caution">
    <text evidence="1">The sequence shown here is derived from an EMBL/GenBank/DDBJ whole genome shotgun (WGS) entry which is preliminary data.</text>
</comment>
<name>A0A117QXB9_9ACTN</name>
<evidence type="ECO:0000313" key="2">
    <source>
        <dbReference type="Proteomes" id="UP000054375"/>
    </source>
</evidence>
<sequence>MKRLRRLDPEHLWRSAGCSAQCLHGGLSLTAGCECYVSLPAHLLHLHVAQRAGIQAVRHFGEYSSHELHLVPEPYDSHLDVDFSRPHGDSPPGTATYAARLHDLSHYGWARSPVTSGSDKPLVSGGGSVSRLFKYAE</sequence>
<protein>
    <submittedName>
        <fullName evidence="1">Uncharacterized protein</fullName>
    </submittedName>
</protein>
<dbReference type="PROSITE" id="PS51257">
    <property type="entry name" value="PROKAR_LIPOPROTEIN"/>
    <property type="match status" value="1"/>
</dbReference>
<evidence type="ECO:0000313" key="1">
    <source>
        <dbReference type="EMBL" id="KUN59516.1"/>
    </source>
</evidence>
<dbReference type="Proteomes" id="UP000054375">
    <property type="component" value="Unassembled WGS sequence"/>
</dbReference>
<accession>A0A117QXB9</accession>
<dbReference type="AlphaFoldDB" id="A0A117QXB9"/>
<reference evidence="1 2" key="1">
    <citation type="submission" date="2015-10" db="EMBL/GenBank/DDBJ databases">
        <title>Draft genome sequence of Streptomyces griseorubiginosus DSM 40469, type strain for the species Streptomyces griseorubiginosus.</title>
        <authorList>
            <person name="Ruckert C."/>
            <person name="Winkler A."/>
            <person name="Kalinowski J."/>
            <person name="Kampfer P."/>
            <person name="Glaeser S."/>
        </authorList>
    </citation>
    <scope>NUCLEOTIDE SEQUENCE [LARGE SCALE GENOMIC DNA]</scope>
    <source>
        <strain evidence="1 2">DSM 40469</strain>
    </source>
</reference>
<gene>
    <name evidence="1" type="ORF">AQJ54_39400</name>
</gene>